<keyword evidence="2" id="KW-1003">Cell membrane</keyword>
<dbReference type="Pfam" id="PF00482">
    <property type="entry name" value="T2SSF"/>
    <property type="match status" value="1"/>
</dbReference>
<evidence type="ECO:0000256" key="6">
    <source>
        <dbReference type="SAM" id="Phobius"/>
    </source>
</evidence>
<feature type="transmembrane region" description="Helical" evidence="6">
    <location>
        <begin position="12"/>
        <end position="30"/>
    </location>
</feature>
<feature type="transmembrane region" description="Helical" evidence="6">
    <location>
        <begin position="283"/>
        <end position="305"/>
    </location>
</feature>
<gene>
    <name evidence="8" type="ORF">CSW64_20225</name>
</gene>
<sequence length="313" mass="33521">MDAVQLQTLLTWAAAGLIAVGLGGGLFLALREARLTARRRARLAGQAVVVSGAGAPSAAVSGVMSGVKRLGDRMAIQDPAQISTIRQRMVQAGWYSREAVAIYLGAKAVALFAATVATVLVLPLVVGKGAGMIALLPAAGFALAAILGPDQVVKAKRRKLELEYMEGFPDLLDLLVASVEAGLSLDAAVNRVTDELVRRYPHLAEHLKFLTLELRAGRARKDAWASFAERLGIEEARSLATMLRQAEEMGTSLGETLAVFSDDMRAKRMLRAEEKAMALPAKLMVPLILFIFPCLMGVLMLPAAYRISQTLMK</sequence>
<dbReference type="OrthoDB" id="9810662at2"/>
<protein>
    <submittedName>
        <fullName evidence="8">Pilus assembly protein</fullName>
    </submittedName>
</protein>
<keyword evidence="5 6" id="KW-0472">Membrane</keyword>
<dbReference type="RefSeq" id="WP_099623795.1">
    <property type="nucleotide sequence ID" value="NZ_CP024201.1"/>
</dbReference>
<reference evidence="8 9" key="1">
    <citation type="submission" date="2017-10" db="EMBL/GenBank/DDBJ databases">
        <title>Genome sequence of Caulobacter mirabilis FWC38.</title>
        <authorList>
            <person name="Fiebig A."/>
            <person name="Crosson S."/>
        </authorList>
    </citation>
    <scope>NUCLEOTIDE SEQUENCE [LARGE SCALE GENOMIC DNA]</scope>
    <source>
        <strain evidence="8 9">FWC 38</strain>
    </source>
</reference>
<evidence type="ECO:0000256" key="4">
    <source>
        <dbReference type="ARBA" id="ARBA00022989"/>
    </source>
</evidence>
<evidence type="ECO:0000259" key="7">
    <source>
        <dbReference type="Pfam" id="PF00482"/>
    </source>
</evidence>
<evidence type="ECO:0000313" key="8">
    <source>
        <dbReference type="EMBL" id="ATQ44547.1"/>
    </source>
</evidence>
<comment type="subcellular location">
    <subcellularLocation>
        <location evidence="1">Cell membrane</location>
        <topology evidence="1">Multi-pass membrane protein</topology>
    </subcellularLocation>
</comment>
<dbReference type="Proteomes" id="UP000228945">
    <property type="component" value="Chromosome"/>
</dbReference>
<evidence type="ECO:0000313" key="9">
    <source>
        <dbReference type="Proteomes" id="UP000228945"/>
    </source>
</evidence>
<dbReference type="PANTHER" id="PTHR35007:SF2">
    <property type="entry name" value="PILUS ASSEMBLE PROTEIN"/>
    <property type="match status" value="1"/>
</dbReference>
<keyword evidence="9" id="KW-1185">Reference proteome</keyword>
<evidence type="ECO:0000256" key="5">
    <source>
        <dbReference type="ARBA" id="ARBA00023136"/>
    </source>
</evidence>
<accession>A0A2D2B2T8</accession>
<dbReference type="EMBL" id="CP024201">
    <property type="protein sequence ID" value="ATQ44547.1"/>
    <property type="molecule type" value="Genomic_DNA"/>
</dbReference>
<proteinExistence type="predicted"/>
<evidence type="ECO:0000256" key="1">
    <source>
        <dbReference type="ARBA" id="ARBA00004651"/>
    </source>
</evidence>
<name>A0A2D2B2T8_9CAUL</name>
<feature type="transmembrane region" description="Helical" evidence="6">
    <location>
        <begin position="100"/>
        <end position="124"/>
    </location>
</feature>
<feature type="domain" description="Type II secretion system protein GspF" evidence="7">
    <location>
        <begin position="172"/>
        <end position="300"/>
    </location>
</feature>
<dbReference type="InterPro" id="IPR018076">
    <property type="entry name" value="T2SS_GspF_dom"/>
</dbReference>
<evidence type="ECO:0000256" key="2">
    <source>
        <dbReference type="ARBA" id="ARBA00022475"/>
    </source>
</evidence>
<dbReference type="GO" id="GO:0005886">
    <property type="term" value="C:plasma membrane"/>
    <property type="evidence" value="ECO:0007669"/>
    <property type="project" value="UniProtKB-SubCell"/>
</dbReference>
<organism evidence="8 9">
    <name type="scientific">Caulobacter mirabilis</name>
    <dbReference type="NCBI Taxonomy" id="69666"/>
    <lineage>
        <taxon>Bacteria</taxon>
        <taxon>Pseudomonadati</taxon>
        <taxon>Pseudomonadota</taxon>
        <taxon>Alphaproteobacteria</taxon>
        <taxon>Caulobacterales</taxon>
        <taxon>Caulobacteraceae</taxon>
        <taxon>Caulobacter</taxon>
    </lineage>
</organism>
<keyword evidence="4 6" id="KW-1133">Transmembrane helix</keyword>
<feature type="transmembrane region" description="Helical" evidence="6">
    <location>
        <begin position="130"/>
        <end position="149"/>
    </location>
</feature>
<keyword evidence="3 6" id="KW-0812">Transmembrane</keyword>
<evidence type="ECO:0000256" key="3">
    <source>
        <dbReference type="ARBA" id="ARBA00022692"/>
    </source>
</evidence>
<dbReference type="AlphaFoldDB" id="A0A2D2B2T8"/>
<dbReference type="PANTHER" id="PTHR35007">
    <property type="entry name" value="INTEGRAL MEMBRANE PROTEIN-RELATED"/>
    <property type="match status" value="1"/>
</dbReference>
<dbReference type="KEGG" id="cmb:CSW64_20225"/>